<feature type="compositionally biased region" description="Basic and acidic residues" evidence="1">
    <location>
        <begin position="7"/>
        <end position="49"/>
    </location>
</feature>
<gene>
    <name evidence="2" type="ORF">PPERSA_00770</name>
</gene>
<reference evidence="2 3" key="1">
    <citation type="journal article" date="2015" name="Sci. Rep.">
        <title>Genome of the facultative scuticociliatosis pathogen Pseudocohnilembus persalinus provides insight into its virulence through horizontal gene transfer.</title>
        <authorList>
            <person name="Xiong J."/>
            <person name="Wang G."/>
            <person name="Cheng J."/>
            <person name="Tian M."/>
            <person name="Pan X."/>
            <person name="Warren A."/>
            <person name="Jiang C."/>
            <person name="Yuan D."/>
            <person name="Miao W."/>
        </authorList>
    </citation>
    <scope>NUCLEOTIDE SEQUENCE [LARGE SCALE GENOMIC DNA]</scope>
    <source>
        <strain evidence="2">36N120E</strain>
    </source>
</reference>
<dbReference type="EMBL" id="LDAU01000224">
    <property type="protein sequence ID" value="KRW98943.1"/>
    <property type="molecule type" value="Genomic_DNA"/>
</dbReference>
<evidence type="ECO:0000313" key="2">
    <source>
        <dbReference type="EMBL" id="KRW98943.1"/>
    </source>
</evidence>
<dbReference type="AlphaFoldDB" id="A0A0V0Q9X5"/>
<proteinExistence type="predicted"/>
<organism evidence="2 3">
    <name type="scientific">Pseudocohnilembus persalinus</name>
    <name type="common">Ciliate</name>
    <dbReference type="NCBI Taxonomy" id="266149"/>
    <lineage>
        <taxon>Eukaryota</taxon>
        <taxon>Sar</taxon>
        <taxon>Alveolata</taxon>
        <taxon>Ciliophora</taxon>
        <taxon>Intramacronucleata</taxon>
        <taxon>Oligohymenophorea</taxon>
        <taxon>Scuticociliatia</taxon>
        <taxon>Philasterida</taxon>
        <taxon>Pseudocohnilembidae</taxon>
        <taxon>Pseudocohnilembus</taxon>
    </lineage>
</organism>
<dbReference type="OrthoDB" id="313387at2759"/>
<dbReference type="OMA" id="MNPINEN"/>
<keyword evidence="3" id="KW-1185">Reference proteome</keyword>
<comment type="caution">
    <text evidence="2">The sequence shown here is derived from an EMBL/GenBank/DDBJ whole genome shotgun (WGS) entry which is preliminary data.</text>
</comment>
<sequence>MNQRNQQEIKNEKRNQDDFRCDESADNDQIERNNNKKDIKYQKKMDNKNGQDGNDQDQQKQLYQKEYQSMNFKYANEGFTIQSNNYIKRMASQTLSNDKEVDAKRNSYACKYPLYKMIRSVVKKFQFNELEIIFFAYLVDYNKWNADDENIKTKAFYWQDYLNITEIENPLEYKSVLLFLLMNAYAVKSYLNDAADFNIFKWHMSDLIPDFKSTFTNYSKKLVLKINPKKLNEVFKKLSHRDTSDANNEKEDYNSLVDAIIQISPPYNNDKNQNNHNVNNKNQQQDINNSHSNIQSSYPDAKMNSSENKKQKQENNNLNANQFNTMNPINENYFQNDNNDILGRQKSIDIFATNYNLDQNTSLMRQPSEQSAFKDMGDFNLNQFQNSKMNNNQNDFSRMLNTGAMDSFSIFNQNNIQSMMNNLVSNNNFQINKSNNNQGKTKKTQIIQNNQKKDDDFNMGQNEKDGFSLNDENKTFLQSDIFKNTTKDEHIN</sequence>
<feature type="compositionally biased region" description="Low complexity" evidence="1">
    <location>
        <begin position="268"/>
        <end position="286"/>
    </location>
</feature>
<evidence type="ECO:0000256" key="1">
    <source>
        <dbReference type="SAM" id="MobiDB-lite"/>
    </source>
</evidence>
<feature type="compositionally biased region" description="Polar residues" evidence="1">
    <location>
        <begin position="287"/>
        <end position="306"/>
    </location>
</feature>
<feature type="region of interest" description="Disordered" evidence="1">
    <location>
        <begin position="450"/>
        <end position="471"/>
    </location>
</feature>
<accession>A0A0V0Q9X5</accession>
<name>A0A0V0Q9X5_PSEPJ</name>
<dbReference type="InParanoid" id="A0A0V0Q9X5"/>
<feature type="region of interest" description="Disordered" evidence="1">
    <location>
        <begin position="265"/>
        <end position="313"/>
    </location>
</feature>
<protein>
    <submittedName>
        <fullName evidence="2">Uncharacterized protein</fullName>
    </submittedName>
</protein>
<evidence type="ECO:0000313" key="3">
    <source>
        <dbReference type="Proteomes" id="UP000054937"/>
    </source>
</evidence>
<feature type="compositionally biased region" description="Basic and acidic residues" evidence="1">
    <location>
        <begin position="451"/>
        <end position="471"/>
    </location>
</feature>
<dbReference type="Proteomes" id="UP000054937">
    <property type="component" value="Unassembled WGS sequence"/>
</dbReference>
<feature type="region of interest" description="Disordered" evidence="1">
    <location>
        <begin position="1"/>
        <end position="58"/>
    </location>
</feature>